<evidence type="ECO:0000313" key="1">
    <source>
        <dbReference type="EnsemblMetazoa" id="OVOC3283.1"/>
    </source>
</evidence>
<name>A0A8R1XTD5_ONCVO</name>
<accession>A0A8R1XTD5</accession>
<sequence length="130" mass="14945">MILTRLILLQVAINHLDSKQFHFKILFTADGTLAGIGATSHIHHDYIYIYITFRHNIHNTHIRRKRIDSGIIFFSFIRLYSSLLWKDFVCLPTSGSKFIVALSRWDSDLEAFSHNPSDGSFAPLADRPNT</sequence>
<evidence type="ECO:0000313" key="2">
    <source>
        <dbReference type="Proteomes" id="UP000024404"/>
    </source>
</evidence>
<organism evidence="1 2">
    <name type="scientific">Onchocerca volvulus</name>
    <dbReference type="NCBI Taxonomy" id="6282"/>
    <lineage>
        <taxon>Eukaryota</taxon>
        <taxon>Metazoa</taxon>
        <taxon>Ecdysozoa</taxon>
        <taxon>Nematoda</taxon>
        <taxon>Chromadorea</taxon>
        <taxon>Rhabditida</taxon>
        <taxon>Spirurina</taxon>
        <taxon>Spiruromorpha</taxon>
        <taxon>Filarioidea</taxon>
        <taxon>Onchocercidae</taxon>
        <taxon>Onchocerca</taxon>
    </lineage>
</organism>
<dbReference type="EMBL" id="CMVM020000082">
    <property type="status" value="NOT_ANNOTATED_CDS"/>
    <property type="molecule type" value="Genomic_DNA"/>
</dbReference>
<dbReference type="Proteomes" id="UP000024404">
    <property type="component" value="Unassembled WGS sequence"/>
</dbReference>
<keyword evidence="2" id="KW-1185">Reference proteome</keyword>
<reference evidence="1" key="2">
    <citation type="submission" date="2022-06" db="UniProtKB">
        <authorList>
            <consortium name="EnsemblMetazoa"/>
        </authorList>
    </citation>
    <scope>IDENTIFICATION</scope>
</reference>
<reference evidence="2" key="1">
    <citation type="submission" date="2013-10" db="EMBL/GenBank/DDBJ databases">
        <title>Genome sequencing of Onchocerca volvulus.</title>
        <authorList>
            <person name="Cotton J."/>
            <person name="Tsai J."/>
            <person name="Stanley E."/>
            <person name="Tracey A."/>
            <person name="Holroyd N."/>
            <person name="Lustigman S."/>
            <person name="Berriman M."/>
        </authorList>
    </citation>
    <scope>NUCLEOTIDE SEQUENCE</scope>
</reference>
<dbReference type="AlphaFoldDB" id="A0A8R1XTD5"/>
<dbReference type="EnsemblMetazoa" id="OVOC3283.1">
    <property type="protein sequence ID" value="OVOC3283.1"/>
    <property type="gene ID" value="WBGene00240092"/>
</dbReference>
<protein>
    <submittedName>
        <fullName evidence="1">Uncharacterized protein</fullName>
    </submittedName>
</protein>
<proteinExistence type="predicted"/>